<dbReference type="GO" id="GO:0050361">
    <property type="term" value="F:tryptophan 2-monooxygenase activity"/>
    <property type="evidence" value="ECO:0007669"/>
    <property type="project" value="UniProtKB-EC"/>
</dbReference>
<dbReference type="Proteomes" id="UP000194137">
    <property type="component" value="Chromosome"/>
</dbReference>
<dbReference type="InterPro" id="IPR036188">
    <property type="entry name" value="FAD/NAD-bd_sf"/>
</dbReference>
<dbReference type="PANTHER" id="PTHR10742:SF410">
    <property type="entry name" value="LYSINE-SPECIFIC HISTONE DEMETHYLASE 2"/>
    <property type="match status" value="1"/>
</dbReference>
<feature type="compositionally biased region" description="Basic residues" evidence="7">
    <location>
        <begin position="455"/>
        <end position="467"/>
    </location>
</feature>
<dbReference type="Pfam" id="PF01593">
    <property type="entry name" value="Amino_oxidase"/>
    <property type="match status" value="1"/>
</dbReference>
<dbReference type="KEGG" id="psin:CAK95_08965"/>
<evidence type="ECO:0000256" key="8">
    <source>
        <dbReference type="SAM" id="SignalP"/>
    </source>
</evidence>
<comment type="similarity">
    <text evidence="2">Belongs to the tryptophan 2-monooxygenase family.</text>
</comment>
<dbReference type="OrthoDB" id="9790035at2"/>
<evidence type="ECO:0000313" key="10">
    <source>
        <dbReference type="EMBL" id="ARP99202.1"/>
    </source>
</evidence>
<keyword evidence="11" id="KW-1185">Reference proteome</keyword>
<dbReference type="EC" id="1.13.12.3" evidence="3"/>
<evidence type="ECO:0000256" key="1">
    <source>
        <dbReference type="ARBA" id="ARBA00004814"/>
    </source>
</evidence>
<proteinExistence type="inferred from homology"/>
<dbReference type="PROSITE" id="PS51318">
    <property type="entry name" value="TAT"/>
    <property type="match status" value="1"/>
</dbReference>
<gene>
    <name evidence="10" type="ORF">CAK95_08965</name>
</gene>
<dbReference type="STRING" id="1235591.CAK95_08965"/>
<dbReference type="SUPFAM" id="SSF54373">
    <property type="entry name" value="FAD-linked reductases, C-terminal domain"/>
    <property type="match status" value="1"/>
</dbReference>
<dbReference type="InterPro" id="IPR002937">
    <property type="entry name" value="Amino_oxidase"/>
</dbReference>
<evidence type="ECO:0000313" key="11">
    <source>
        <dbReference type="Proteomes" id="UP000194137"/>
    </source>
</evidence>
<keyword evidence="5" id="KW-0073">Auxin biosynthesis</keyword>
<evidence type="ECO:0000256" key="6">
    <source>
        <dbReference type="ARBA" id="ARBA00047321"/>
    </source>
</evidence>
<feature type="signal peptide" evidence="8">
    <location>
        <begin position="1"/>
        <end position="23"/>
    </location>
</feature>
<dbReference type="PRINTS" id="PR00420">
    <property type="entry name" value="RNGMNOXGNASE"/>
</dbReference>
<dbReference type="InterPro" id="IPR050281">
    <property type="entry name" value="Flavin_monoamine_oxidase"/>
</dbReference>
<evidence type="ECO:0000256" key="7">
    <source>
        <dbReference type="SAM" id="MobiDB-lite"/>
    </source>
</evidence>
<dbReference type="AlphaFoldDB" id="A0A1W6ZPG5"/>
<protein>
    <recommendedName>
        <fullName evidence="4">Tryptophan 2-monooxygenase</fullName>
        <ecNumber evidence="3">1.13.12.3</ecNumber>
    </recommendedName>
</protein>
<comment type="catalytic activity">
    <reaction evidence="6">
        <text>L-tryptophan + O2 = indole-3-acetamide + CO2 + H2O</text>
        <dbReference type="Rhea" id="RHEA:16165"/>
        <dbReference type="ChEBI" id="CHEBI:15377"/>
        <dbReference type="ChEBI" id="CHEBI:15379"/>
        <dbReference type="ChEBI" id="CHEBI:16031"/>
        <dbReference type="ChEBI" id="CHEBI:16526"/>
        <dbReference type="ChEBI" id="CHEBI:57912"/>
        <dbReference type="EC" id="1.13.12.3"/>
    </reaction>
</comment>
<feature type="region of interest" description="Disordered" evidence="7">
    <location>
        <begin position="447"/>
        <end position="482"/>
    </location>
</feature>
<reference evidence="10 11" key="1">
    <citation type="submission" date="2017-05" db="EMBL/GenBank/DDBJ databases">
        <title>Full genome sequence of Pseudorhodoplanes sinuspersici.</title>
        <authorList>
            <person name="Dastgheib S.M.M."/>
            <person name="Shavandi M."/>
            <person name="Tirandaz H."/>
        </authorList>
    </citation>
    <scope>NUCLEOTIDE SEQUENCE [LARGE SCALE GENOMIC DNA]</scope>
    <source>
        <strain evidence="10 11">RIPI110</strain>
    </source>
</reference>
<evidence type="ECO:0000256" key="2">
    <source>
        <dbReference type="ARBA" id="ARBA00005833"/>
    </source>
</evidence>
<dbReference type="EMBL" id="CP021112">
    <property type="protein sequence ID" value="ARP99202.1"/>
    <property type="molecule type" value="Genomic_DNA"/>
</dbReference>
<comment type="pathway">
    <text evidence="1">Plant hormone metabolism; auxin biosynthesis.</text>
</comment>
<dbReference type="Gene3D" id="3.50.50.60">
    <property type="entry name" value="FAD/NAD(P)-binding domain"/>
    <property type="match status" value="1"/>
</dbReference>
<keyword evidence="8" id="KW-0732">Signal</keyword>
<dbReference type="GO" id="GO:0009851">
    <property type="term" value="P:auxin biosynthetic process"/>
    <property type="evidence" value="ECO:0007669"/>
    <property type="project" value="UniProtKB-KW"/>
</dbReference>
<evidence type="ECO:0000256" key="4">
    <source>
        <dbReference type="ARBA" id="ARBA00017871"/>
    </source>
</evidence>
<feature type="chain" id="PRO_5012213319" description="Tryptophan 2-monooxygenase" evidence="8">
    <location>
        <begin position="24"/>
        <end position="482"/>
    </location>
</feature>
<feature type="compositionally biased region" description="Polar residues" evidence="7">
    <location>
        <begin position="470"/>
        <end position="482"/>
    </location>
</feature>
<organism evidence="10 11">
    <name type="scientific">Pseudorhodoplanes sinuspersici</name>
    <dbReference type="NCBI Taxonomy" id="1235591"/>
    <lineage>
        <taxon>Bacteria</taxon>
        <taxon>Pseudomonadati</taxon>
        <taxon>Pseudomonadota</taxon>
        <taxon>Alphaproteobacteria</taxon>
        <taxon>Hyphomicrobiales</taxon>
        <taxon>Pseudorhodoplanes</taxon>
    </lineage>
</organism>
<dbReference type="InterPro" id="IPR006311">
    <property type="entry name" value="TAT_signal"/>
</dbReference>
<evidence type="ECO:0000259" key="9">
    <source>
        <dbReference type="Pfam" id="PF01593"/>
    </source>
</evidence>
<dbReference type="PANTHER" id="PTHR10742">
    <property type="entry name" value="FLAVIN MONOAMINE OXIDASE"/>
    <property type="match status" value="1"/>
</dbReference>
<name>A0A1W6ZPG5_9HYPH</name>
<feature type="domain" description="Amine oxidase" evidence="9">
    <location>
        <begin position="41"/>
        <end position="437"/>
    </location>
</feature>
<dbReference type="SUPFAM" id="SSF51905">
    <property type="entry name" value="FAD/NAD(P)-binding domain"/>
    <property type="match status" value="1"/>
</dbReference>
<evidence type="ECO:0000256" key="3">
    <source>
        <dbReference type="ARBA" id="ARBA00012535"/>
    </source>
</evidence>
<evidence type="ECO:0000256" key="5">
    <source>
        <dbReference type="ARBA" id="ARBA00023070"/>
    </source>
</evidence>
<sequence>MPRISRRSFLMATAGAASFPVLNGASVAAETDVAIIGGGAAGIAAARRIGAAGRRVVVLEAAEQVGGRCITDTTTFGVPYDVGAHWLHVPESNPVAKLALRAGVDIYPAPPGQRVRIGRRNARESELEEYLAVVARGKRAIEDAARGKVDISCAQAMPKDLGEWQPLMEFYLGPFGCGKDFSELSATDFARSSERDVDAYCRQGFGALLAKLAEGLPVQLSTPVTKITALGRGSFLIDTAGKGSLQARAVIVTVSTNMLLDGKITFAPALPKRQLDALSRLRLGHYERIALEVAGNPFGLLRDDLVFEKADNDHTAALLANVGGTSLSFIDVAGSFGRDLAAKGPREMTAFAFEWIDKLYGADVRKAIQRTHATQWASSPFVQGSFSAASVGGQPSRRILMEPFFDRVFYAGEAAHETLWGTVSGAWESGERAADAALKAVVPVTGSRAAPTPVKRQKKAAPKKQPRRQSPSFFGTPRISND</sequence>
<accession>A0A1W6ZPG5</accession>